<feature type="compositionally biased region" description="Polar residues" evidence="4">
    <location>
        <begin position="899"/>
        <end position="913"/>
    </location>
</feature>
<dbReference type="InterPro" id="IPR011011">
    <property type="entry name" value="Znf_FYVE_PHD"/>
</dbReference>
<sequence length="958" mass="100189">MAPRSSRAPPATTTVSADEPASSAADTIAADAAETTTSAMKAEAEHDLESTDIADASTNGEPQTHEVTSAAAGEGGENGSRESSEPDDKPNASPSKRASVKSKKGSKASRSKSASSKRSSEEHDAPAKDGTETTETTAADADTLAEASTSVEQPATADVVTTDIPADAANIEPETTPDPGPSTGKREGSTSSDAGTASNNGTSSRRQRSSSTNKELAQLGLGSFGDGQDDDVVGPRRSRRAPGGSPEPKTRVFKEEQGLDNELSQTADAMQADAADSHYANGNGTNSPVLDGFPTEADGSVKAGLAKVDETAPEDGEVDNTDADDDANAEADGEGGDEGVTRCVCGSSDENVGLMIQCETCKCWQHCVCMGMQFEEDCPDVYYCEQCRPELHIPLLRSLGLLPKGGKKNGGKSTKYSARELKEAKEAIAMLAQENARRAQAAEAAAAAANFNSRDRKASSHSRNDPANGKEVPKSPKRRSTMNSRDSAYGGWEPLPPGLLAEGEVWDGGDEDRKGAKKRKRGGPDDGPDSRHGTAEAGDEQNDSFNDLAKRRRMSGALTSAAGQHDDDGDLDMIEDEDESNADQSAGSKATKKRKGNNQYTVRESSAVTDAGISAKPRHPNQYTYRKQGRGAGVVNAAANTGANGKTGSSSTSNLTSHSPSPSPSKSRAEAARRGVAKENGSRMGTPAPAGESSSSNRGASNYSAAQWGLPEHLTHLAYLLPVGAIRSSLPSTSKGAATGSSSLSKRTSNNLYLAAPGTGTSTPTHFGLLPPAGTASPAPFRIVSSIESSTKVRFPGRRMTMGEMRKRVRNIGEYVTRSQIEAVEREKRMRLLGIVPPYAEEELDEHDVIDELPGDDAAAGQQPDGIARLTAKQESAAEADASHTATQPMHGADEETSADTGKSNSANGSRSPYEQLPLSMRLMEELTHELINFQKRFGVGPGNHGSLSSSQTPAIVG</sequence>
<feature type="compositionally biased region" description="Polar residues" evidence="4">
    <location>
        <begin position="597"/>
        <end position="608"/>
    </location>
</feature>
<dbReference type="InParanoid" id="A0A317XWY4"/>
<feature type="domain" description="Zinc finger PHD-type" evidence="5">
    <location>
        <begin position="342"/>
        <end position="388"/>
    </location>
</feature>
<evidence type="ECO:0000256" key="2">
    <source>
        <dbReference type="ARBA" id="ARBA00022771"/>
    </source>
</evidence>
<reference evidence="6 7" key="1">
    <citation type="journal article" date="2018" name="Mol. Biol. Evol.">
        <title>Broad Genomic Sampling Reveals a Smut Pathogenic Ancestry of the Fungal Clade Ustilaginomycotina.</title>
        <authorList>
            <person name="Kijpornyongpan T."/>
            <person name="Mondo S.J."/>
            <person name="Barry K."/>
            <person name="Sandor L."/>
            <person name="Lee J."/>
            <person name="Lipzen A."/>
            <person name="Pangilinan J."/>
            <person name="LaButti K."/>
            <person name="Hainaut M."/>
            <person name="Henrissat B."/>
            <person name="Grigoriev I.V."/>
            <person name="Spatafora J.W."/>
            <person name="Aime M.C."/>
        </authorList>
    </citation>
    <scope>NUCLEOTIDE SEQUENCE [LARGE SCALE GENOMIC DNA]</scope>
    <source>
        <strain evidence="6 7">MCA 3645</strain>
    </source>
</reference>
<keyword evidence="7" id="KW-1185">Reference proteome</keyword>
<dbReference type="GO" id="GO:0008270">
    <property type="term" value="F:zinc ion binding"/>
    <property type="evidence" value="ECO:0007669"/>
    <property type="project" value="UniProtKB-KW"/>
</dbReference>
<feature type="compositionally biased region" description="Low complexity" evidence="4">
    <location>
        <begin position="198"/>
        <end position="213"/>
    </location>
</feature>
<accession>A0A317XWY4</accession>
<gene>
    <name evidence="6" type="ORF">BCV70DRAFT_3362</name>
</gene>
<feature type="compositionally biased region" description="Low complexity" evidence="4">
    <location>
        <begin position="21"/>
        <end position="39"/>
    </location>
</feature>
<feature type="compositionally biased region" description="Polar residues" evidence="4">
    <location>
        <begin position="946"/>
        <end position="958"/>
    </location>
</feature>
<feature type="region of interest" description="Disordered" evidence="4">
    <location>
        <begin position="939"/>
        <end position="958"/>
    </location>
</feature>
<name>A0A317XWY4_9BASI</name>
<evidence type="ECO:0000313" key="6">
    <source>
        <dbReference type="EMBL" id="PWZ02622.1"/>
    </source>
</evidence>
<keyword evidence="2" id="KW-0863">Zinc-finger</keyword>
<dbReference type="Gene3D" id="3.30.40.10">
    <property type="entry name" value="Zinc/RING finger domain, C3HC4 (zinc finger)"/>
    <property type="match status" value="1"/>
</dbReference>
<feature type="region of interest" description="Disordered" evidence="4">
    <location>
        <begin position="872"/>
        <end position="915"/>
    </location>
</feature>
<feature type="compositionally biased region" description="Basic and acidic residues" evidence="4">
    <location>
        <begin position="79"/>
        <end position="90"/>
    </location>
</feature>
<keyword evidence="3" id="KW-0862">Zinc</keyword>
<evidence type="ECO:0000256" key="4">
    <source>
        <dbReference type="SAM" id="MobiDB-lite"/>
    </source>
</evidence>
<dbReference type="InterPro" id="IPR013083">
    <property type="entry name" value="Znf_RING/FYVE/PHD"/>
</dbReference>
<dbReference type="InterPro" id="IPR001965">
    <property type="entry name" value="Znf_PHD"/>
</dbReference>
<dbReference type="SUPFAM" id="SSF57903">
    <property type="entry name" value="FYVE/PHD zinc finger"/>
    <property type="match status" value="1"/>
</dbReference>
<feature type="compositionally biased region" description="Basic and acidic residues" evidence="4">
    <location>
        <begin position="453"/>
        <end position="464"/>
    </location>
</feature>
<proteinExistence type="predicted"/>
<feature type="compositionally biased region" description="Basic and acidic residues" evidence="4">
    <location>
        <begin position="248"/>
        <end position="257"/>
    </location>
</feature>
<dbReference type="PANTHER" id="PTHR47793">
    <property type="entry name" value="HISTONE DEACETYLASE COMPLEX SUBUNIT CTI6"/>
    <property type="match status" value="1"/>
</dbReference>
<feature type="region of interest" description="Disordered" evidence="4">
    <location>
        <begin position="1"/>
        <end position="340"/>
    </location>
</feature>
<feature type="compositionally biased region" description="Basic and acidic residues" evidence="4">
    <location>
        <begin position="522"/>
        <end position="534"/>
    </location>
</feature>
<dbReference type="STRING" id="1882483.A0A317XWY4"/>
<feature type="compositionally biased region" description="Low complexity" evidence="4">
    <location>
        <begin position="633"/>
        <end position="666"/>
    </location>
</feature>
<feature type="compositionally biased region" description="Basic and acidic residues" evidence="4">
    <location>
        <begin position="118"/>
        <end position="131"/>
    </location>
</feature>
<feature type="compositionally biased region" description="Polar residues" evidence="4">
    <location>
        <begin position="56"/>
        <end position="67"/>
    </location>
</feature>
<feature type="compositionally biased region" description="Basic residues" evidence="4">
    <location>
        <begin position="98"/>
        <end position="110"/>
    </location>
</feature>
<keyword evidence="1" id="KW-0479">Metal-binding</keyword>
<dbReference type="InterPro" id="IPR019786">
    <property type="entry name" value="Zinc_finger_PHD-type_CS"/>
</dbReference>
<dbReference type="InterPro" id="IPR053051">
    <property type="entry name" value="HDAC_complex_subunit"/>
</dbReference>
<dbReference type="Proteomes" id="UP000246740">
    <property type="component" value="Unassembled WGS sequence"/>
</dbReference>
<evidence type="ECO:0000256" key="3">
    <source>
        <dbReference type="ARBA" id="ARBA00022833"/>
    </source>
</evidence>
<protein>
    <recommendedName>
        <fullName evidence="5">Zinc finger PHD-type domain-containing protein</fullName>
    </recommendedName>
</protein>
<organism evidence="6 7">
    <name type="scientific">Testicularia cyperi</name>
    <dbReference type="NCBI Taxonomy" id="1882483"/>
    <lineage>
        <taxon>Eukaryota</taxon>
        <taxon>Fungi</taxon>
        <taxon>Dikarya</taxon>
        <taxon>Basidiomycota</taxon>
        <taxon>Ustilaginomycotina</taxon>
        <taxon>Ustilaginomycetes</taxon>
        <taxon>Ustilaginales</taxon>
        <taxon>Anthracoideaceae</taxon>
        <taxon>Testicularia</taxon>
    </lineage>
</organism>
<feature type="region of interest" description="Disordered" evidence="4">
    <location>
        <begin position="447"/>
        <end position="702"/>
    </location>
</feature>
<dbReference type="AlphaFoldDB" id="A0A317XWY4"/>
<dbReference type="PROSITE" id="PS01359">
    <property type="entry name" value="ZF_PHD_1"/>
    <property type="match status" value="1"/>
</dbReference>
<dbReference type="Pfam" id="PF20826">
    <property type="entry name" value="PHD_5"/>
    <property type="match status" value="1"/>
</dbReference>
<feature type="compositionally biased region" description="Acidic residues" evidence="4">
    <location>
        <begin position="567"/>
        <end position="581"/>
    </location>
</feature>
<dbReference type="OrthoDB" id="79252at2759"/>
<dbReference type="PANTHER" id="PTHR47793:SF1">
    <property type="entry name" value="HISTONE DEACETYLASE COMPLEX SUBUNIT CTI6"/>
    <property type="match status" value="1"/>
</dbReference>
<dbReference type="SMART" id="SM00249">
    <property type="entry name" value="PHD"/>
    <property type="match status" value="1"/>
</dbReference>
<feature type="compositionally biased region" description="Low complexity" evidence="4">
    <location>
        <begin position="690"/>
        <end position="702"/>
    </location>
</feature>
<evidence type="ECO:0000259" key="5">
    <source>
        <dbReference type="SMART" id="SM00249"/>
    </source>
</evidence>
<evidence type="ECO:0000256" key="1">
    <source>
        <dbReference type="ARBA" id="ARBA00022723"/>
    </source>
</evidence>
<dbReference type="EMBL" id="KZ819188">
    <property type="protein sequence ID" value="PWZ02622.1"/>
    <property type="molecule type" value="Genomic_DNA"/>
</dbReference>
<feature type="compositionally biased region" description="Acidic residues" evidence="4">
    <location>
        <begin position="311"/>
        <end position="337"/>
    </location>
</feature>
<feature type="compositionally biased region" description="Low complexity" evidence="4">
    <location>
        <begin position="133"/>
        <end position="147"/>
    </location>
</feature>
<evidence type="ECO:0000313" key="7">
    <source>
        <dbReference type="Proteomes" id="UP000246740"/>
    </source>
</evidence>
<feature type="compositionally biased region" description="Basic and acidic residues" evidence="4">
    <location>
        <begin position="667"/>
        <end position="681"/>
    </location>
</feature>